<keyword evidence="5" id="KW-0539">Nucleus</keyword>
<dbReference type="GO" id="GO:0031491">
    <property type="term" value="F:nucleosome binding"/>
    <property type="evidence" value="ECO:0007669"/>
    <property type="project" value="TreeGrafter"/>
</dbReference>
<sequence length="2051" mass="228865">MSAFVALNIEYDNVSEPEVDDTKELQIEDALKLYQTALKFHSEGPRSYEQAQEAYAALFQSDIFKYPESQSELKRFEAVPEYEELWNDGLGLDAGPVQLAVPTDNAPNTLPQIIHLSYKNHGQFLLDLLQHRIRKHIRDNPEIPLVPRQIGDTAREPLSYYSEALDKDDTDVDLWRCTSAVATLVGSNRITRFCLEAVLDMGEDNDLLGLSGIEQTIALQRLQEFSQSLQDDLSLLIGPLSTFRRKKLGEALRKRLETHPSIPKPPFESTAYSEVGNKGRAPMRYMFTAPGRNWAAVGEAILQQLNLMELGQVDTGPGAGLSIRLPDPAPEEMQLEPPSQELTPPPVIQPEAENTTTAPAALTPQQGEFNVVPTAQDPIDLPAPAADVQMEDAAEEEPESGVEQADSGEVIASPAAEAQAPADASNLIVGSNEITNHENETLATIDEPKAVEETPPDTAESAVTANAPVEILDQAGPGLATSRKRSVDSAGLAEAADGGRVRSKRIRNRETLDGAAVDGAAVETKGQNDWQLQELANADNYLFSAANSLLEKLGASSLGTPQDLHAIVKKEAAGEDTLQPAIQDFYGFAQACTPDMASLLVNGIPGESIETLGAISREAGLSAFLGHNKTQSSQGSAKPILAATAGLDEWLQIINSSFTYSKDAAWQFLVALLRPGSFPGSPPGSSSSYMTDLWPDDLKRTVVQIAVRFDEYVFPLVEEALSAIGNEELRLRCAKQVYSPTPEDLSLIEMAQTLFELHLDVYSLIKRPGSNVDEVTKIQQKDRLERWSALANTAVNLRINDSEDPRNDELALRHIWATGFHISVCENVDQAYVLACMKDLKALLTSMNEPFLQLVNNAVIPEVSMGAIEQELSKINMKDFFVKVFSDRDDDPVSTIESLEPLLEWSDGAGERMVISNNDAVIRDGLEGEHMSTRITLHERFLKFLGNYKKPVPTEGNPSTHDPTPQEQVSQFLASSSWSLRLSLWQRLRQAYITIDYAPKIVSCHLRSIELLMTEMRSSAYLDSSGEPRELSLVRWLHLIDEFVRKILKYERTTPNMYECVDSEHLKDSLHAVTSLLKLLHGFNLYEDQIRVGSIPSPAFEGRPKPSFMNTAKWVHSVQLRAWILFYSLIKEGIEQNPEAFEAPAETRFTFLRDLHYAVGMHRHICNAANKDLLHLLMEEFLQLSDVEGSELQLAQVLLDLYGLKCAWNPADLIDHGCTDFEVINRTTAQKLLGFLMSQASKVAMKDLPRMELKAAIDRVHGCLSNRKNGDDIVLNRRVFSAYMKSTINPIDIFAAMKGTLELSSKHIVPSVAPIAAQGWYFLMGLIALSKFRSQKRLQSGGSTEDLNVAVAFFTQDLEYSTEHWETWYRLAQANEMHLEEHVAWSAEKLNNNSHEVFFYQRAAIHCYTMAVSCAVRAGDATSLESSKLAEMYSEFGNRIYSASREPFSMAAFAFRDNEERHFSGDQMYKKEPHTPLQLYTAWKLAAALFKRSLQRNPDSWQNHFMLGKCLWKMFTASPEVRGRGDPPQQDELIKAFTRAIETLPNRRDSRKEPILEPHYKLVIIVHKMVMRQDLKPAEGLKILKDNTSYVKKIPDPDPDPDLKEEWMNYVAATLKALRHADKSAWHHRMTMRSAHLIYDDDPENPVSAMEVRHELTQQMFTKTMVLQVWRPENERSGRHFVYTSRYVRFFVRVLVQLKDRENLEMLAKRLRRKLHEFFEHTKLWQETCQAYLKMLRRAGEIPEGHEDAVFKSLNHEEFAQRSKKLEMWCHNPDNESTTRDILQEVIELKKLNNGLMKPTLIDDLLGDTYAKLYEETAAEVDKIDLNKPEPPPTPAQHKPMALTSVMNMDGAADGPAGPFPISFNAPTPEHVPKPRAKGVGRRELQRRAEAAVKKPDVVYGGNVNGTNMPIRGTTQALPSLNQIVTVEIPVSRASFDGGIIAGPADQETGDKTIVVGDGEGGGEDEGEGEGEGEDEGGAKESAPASVHSDADDESELSELDDDDVEDPNAPEPPRVLFPNLAKSVERERMQGGGSDVSGVTMGEEDEQPRA</sequence>
<dbReference type="InterPro" id="IPR033053">
    <property type="entry name" value="Hir3/CABIN1"/>
</dbReference>
<comment type="function">
    <text evidence="1">Has a role in a nucleosome assembly pathway that is required for the integrity of heterochromatin and proper chromosome segregation.</text>
</comment>
<evidence type="ECO:0000313" key="8">
    <source>
        <dbReference type="Proteomes" id="UP000433883"/>
    </source>
</evidence>
<dbReference type="Gene3D" id="1.25.40.10">
    <property type="entry name" value="Tetratricopeptide repeat domain"/>
    <property type="match status" value="1"/>
</dbReference>
<name>A0A8H3UES3_VENIN</name>
<dbReference type="PANTHER" id="PTHR15502">
    <property type="entry name" value="CALCINEURIN-BINDING PROTEIN CABIN 1-RELATED"/>
    <property type="match status" value="1"/>
</dbReference>
<protein>
    <recommendedName>
        <fullName evidence="4">Histone transcription regulator 3 homolog</fullName>
    </recommendedName>
</protein>
<gene>
    <name evidence="7" type="ORF">BLS_005651</name>
</gene>
<comment type="similarity">
    <text evidence="3">Belongs to the HIR3 family.</text>
</comment>
<comment type="subcellular location">
    <subcellularLocation>
        <location evidence="2">Nucleus</location>
    </subcellularLocation>
</comment>
<dbReference type="GO" id="GO:0006325">
    <property type="term" value="P:chromatin organization"/>
    <property type="evidence" value="ECO:0007669"/>
    <property type="project" value="InterPro"/>
</dbReference>
<dbReference type="InterPro" id="IPR011990">
    <property type="entry name" value="TPR-like_helical_dom_sf"/>
</dbReference>
<feature type="region of interest" description="Disordered" evidence="6">
    <location>
        <begin position="388"/>
        <end position="407"/>
    </location>
</feature>
<evidence type="ECO:0000313" key="7">
    <source>
        <dbReference type="EMBL" id="KAE9968819.1"/>
    </source>
</evidence>
<comment type="caution">
    <text evidence="7">The sequence shown here is derived from an EMBL/GenBank/DDBJ whole genome shotgun (WGS) entry which is preliminary data.</text>
</comment>
<evidence type="ECO:0000256" key="1">
    <source>
        <dbReference type="ARBA" id="ARBA00002687"/>
    </source>
</evidence>
<feature type="compositionally biased region" description="Acidic residues" evidence="6">
    <location>
        <begin position="1991"/>
        <end position="2009"/>
    </location>
</feature>
<feature type="compositionally biased region" description="Acidic residues" evidence="6">
    <location>
        <begin position="1961"/>
        <end position="1976"/>
    </location>
</feature>
<feature type="region of interest" description="Disordered" evidence="6">
    <location>
        <begin position="318"/>
        <end position="351"/>
    </location>
</feature>
<organism evidence="7 8">
    <name type="scientific">Venturia inaequalis</name>
    <name type="common">Apple scab fungus</name>
    <dbReference type="NCBI Taxonomy" id="5025"/>
    <lineage>
        <taxon>Eukaryota</taxon>
        <taxon>Fungi</taxon>
        <taxon>Dikarya</taxon>
        <taxon>Ascomycota</taxon>
        <taxon>Pezizomycotina</taxon>
        <taxon>Dothideomycetes</taxon>
        <taxon>Pleosporomycetidae</taxon>
        <taxon>Venturiales</taxon>
        <taxon>Venturiaceae</taxon>
        <taxon>Venturia</taxon>
    </lineage>
</organism>
<feature type="compositionally biased region" description="Acidic residues" evidence="6">
    <location>
        <begin position="389"/>
        <end position="400"/>
    </location>
</feature>
<evidence type="ECO:0000256" key="3">
    <source>
        <dbReference type="ARBA" id="ARBA00007335"/>
    </source>
</evidence>
<dbReference type="GO" id="GO:0000417">
    <property type="term" value="C:HIR complex"/>
    <property type="evidence" value="ECO:0007669"/>
    <property type="project" value="TreeGrafter"/>
</dbReference>
<evidence type="ECO:0000256" key="4">
    <source>
        <dbReference type="ARBA" id="ARBA00014848"/>
    </source>
</evidence>
<evidence type="ECO:0000256" key="5">
    <source>
        <dbReference type="ARBA" id="ARBA00023242"/>
    </source>
</evidence>
<evidence type="ECO:0000256" key="6">
    <source>
        <dbReference type="SAM" id="MobiDB-lite"/>
    </source>
</evidence>
<dbReference type="PANTHER" id="PTHR15502:SF7">
    <property type="entry name" value="CALCINEURIN-BINDING PROTEIN CABIN-1"/>
    <property type="match status" value="1"/>
</dbReference>
<evidence type="ECO:0000256" key="2">
    <source>
        <dbReference type="ARBA" id="ARBA00004123"/>
    </source>
</evidence>
<reference evidence="7 8" key="1">
    <citation type="submission" date="2019-11" db="EMBL/GenBank/DDBJ databases">
        <title>Venturia inaequalis Genome Resource.</title>
        <authorList>
            <person name="Lichtner F.J."/>
        </authorList>
    </citation>
    <scope>NUCLEOTIDE SEQUENCE [LARGE SCALE GENOMIC DNA]</scope>
    <source>
        <strain evidence="7">Bline_iso_100314</strain>
    </source>
</reference>
<accession>A0A8H3UES3</accession>
<dbReference type="Proteomes" id="UP000433883">
    <property type="component" value="Unassembled WGS sequence"/>
</dbReference>
<dbReference type="EMBL" id="WNWQ01000395">
    <property type="protein sequence ID" value="KAE9968819.1"/>
    <property type="molecule type" value="Genomic_DNA"/>
</dbReference>
<dbReference type="GO" id="GO:0005634">
    <property type="term" value="C:nucleus"/>
    <property type="evidence" value="ECO:0007669"/>
    <property type="project" value="UniProtKB-SubCell"/>
</dbReference>
<feature type="region of interest" description="Disordered" evidence="6">
    <location>
        <begin position="1865"/>
        <end position="1884"/>
    </location>
</feature>
<feature type="region of interest" description="Disordered" evidence="6">
    <location>
        <begin position="1940"/>
        <end position="2051"/>
    </location>
</feature>
<proteinExistence type="inferred from homology"/>